<evidence type="ECO:0000256" key="7">
    <source>
        <dbReference type="ARBA" id="ARBA00023136"/>
    </source>
</evidence>
<dbReference type="GO" id="GO:0055085">
    <property type="term" value="P:transmembrane transport"/>
    <property type="evidence" value="ECO:0007669"/>
    <property type="project" value="InterPro"/>
</dbReference>
<feature type="transmembrane region" description="Helical" evidence="8">
    <location>
        <begin position="92"/>
        <end position="115"/>
    </location>
</feature>
<evidence type="ECO:0008006" key="11">
    <source>
        <dbReference type="Google" id="ProtNLM"/>
    </source>
</evidence>
<sequence length="290" mass="32138">MYERVLFVALIFLIAYVLKLSKVFKEEDSKPFINYVIYFSLPSLVLSKIRDIEFTGEVLGVVVYAWLIIVASVVLSFLVGKFLRMEEKTLKTFVLVSSFGNTAFLGYPFAFALFGDEGLRFAVLYDQLGSFLLVVSLGFLVATGKFSFKEVLLFPPFLALFIALLTRGFELPPAFNLFLEVSGKSLIPVVLFAIGLRFSPSHLFDSLRYATLSILVKMVVVPLVVLALFKTLGLTALSHRVVLLESAMPPMVMAGVLAIKYGLNEKLAVSVISLGILLSFITVPFLISFL</sequence>
<name>A0A497XMI4_9AQUI</name>
<dbReference type="PANTHER" id="PTHR36838">
    <property type="entry name" value="AUXIN EFFLUX CARRIER FAMILY PROTEIN"/>
    <property type="match status" value="1"/>
</dbReference>
<dbReference type="EMBL" id="RCCJ01000001">
    <property type="protein sequence ID" value="RLJ70038.1"/>
    <property type="molecule type" value="Genomic_DNA"/>
</dbReference>
<organism evidence="9 10">
    <name type="scientific">Hydrogenivirga caldilitoris</name>
    <dbReference type="NCBI Taxonomy" id="246264"/>
    <lineage>
        <taxon>Bacteria</taxon>
        <taxon>Pseudomonadati</taxon>
        <taxon>Aquificota</taxon>
        <taxon>Aquificia</taxon>
        <taxon>Aquificales</taxon>
        <taxon>Aquificaceae</taxon>
        <taxon>Hydrogenivirga</taxon>
    </lineage>
</organism>
<feature type="transmembrane region" description="Helical" evidence="8">
    <location>
        <begin position="6"/>
        <end position="24"/>
    </location>
</feature>
<evidence type="ECO:0000256" key="2">
    <source>
        <dbReference type="ARBA" id="ARBA00010145"/>
    </source>
</evidence>
<evidence type="ECO:0000313" key="10">
    <source>
        <dbReference type="Proteomes" id="UP000267841"/>
    </source>
</evidence>
<dbReference type="PANTHER" id="PTHR36838:SF1">
    <property type="entry name" value="SLR1864 PROTEIN"/>
    <property type="match status" value="1"/>
</dbReference>
<dbReference type="OrthoDB" id="9786183at2"/>
<evidence type="ECO:0000256" key="6">
    <source>
        <dbReference type="ARBA" id="ARBA00022989"/>
    </source>
</evidence>
<dbReference type="GO" id="GO:0005886">
    <property type="term" value="C:plasma membrane"/>
    <property type="evidence" value="ECO:0007669"/>
    <property type="project" value="UniProtKB-SubCell"/>
</dbReference>
<evidence type="ECO:0000256" key="1">
    <source>
        <dbReference type="ARBA" id="ARBA00004651"/>
    </source>
</evidence>
<protein>
    <recommendedName>
        <fullName evidence="11">Transporter</fullName>
    </recommendedName>
</protein>
<keyword evidence="10" id="KW-1185">Reference proteome</keyword>
<keyword evidence="5 8" id="KW-0812">Transmembrane</keyword>
<dbReference type="InterPro" id="IPR038770">
    <property type="entry name" value="Na+/solute_symporter_sf"/>
</dbReference>
<keyword evidence="4" id="KW-1003">Cell membrane</keyword>
<dbReference type="Proteomes" id="UP000267841">
    <property type="component" value="Unassembled WGS sequence"/>
</dbReference>
<dbReference type="Pfam" id="PF03547">
    <property type="entry name" value="Mem_trans"/>
    <property type="match status" value="1"/>
</dbReference>
<feature type="transmembrane region" description="Helical" evidence="8">
    <location>
        <begin position="61"/>
        <end position="80"/>
    </location>
</feature>
<feature type="transmembrane region" description="Helical" evidence="8">
    <location>
        <begin position="241"/>
        <end position="260"/>
    </location>
</feature>
<dbReference type="AlphaFoldDB" id="A0A497XMI4"/>
<dbReference type="Gene3D" id="1.20.1530.20">
    <property type="match status" value="1"/>
</dbReference>
<comment type="similarity">
    <text evidence="2">Belongs to the auxin efflux carrier (TC 2.A.69) family.</text>
</comment>
<gene>
    <name evidence="9" type="ORF">BCF55_0300</name>
</gene>
<feature type="transmembrane region" description="Helical" evidence="8">
    <location>
        <begin position="207"/>
        <end position="229"/>
    </location>
</feature>
<reference evidence="9 10" key="1">
    <citation type="submission" date="2018-10" db="EMBL/GenBank/DDBJ databases">
        <title>Genomic Encyclopedia of Archaeal and Bacterial Type Strains, Phase II (KMG-II): from individual species to whole genera.</title>
        <authorList>
            <person name="Goeker M."/>
        </authorList>
    </citation>
    <scope>NUCLEOTIDE SEQUENCE [LARGE SCALE GENOMIC DNA]</scope>
    <source>
        <strain evidence="9 10">DSM 16510</strain>
    </source>
</reference>
<keyword evidence="3" id="KW-0813">Transport</keyword>
<dbReference type="RefSeq" id="WP_121009103.1">
    <property type="nucleotide sequence ID" value="NZ_RCCJ01000001.1"/>
</dbReference>
<proteinExistence type="inferred from homology"/>
<evidence type="ECO:0000313" key="9">
    <source>
        <dbReference type="EMBL" id="RLJ70038.1"/>
    </source>
</evidence>
<evidence type="ECO:0000256" key="3">
    <source>
        <dbReference type="ARBA" id="ARBA00022448"/>
    </source>
</evidence>
<feature type="transmembrane region" description="Helical" evidence="8">
    <location>
        <begin position="267"/>
        <end position="287"/>
    </location>
</feature>
<keyword evidence="6 8" id="KW-1133">Transmembrane helix</keyword>
<evidence type="ECO:0000256" key="5">
    <source>
        <dbReference type="ARBA" id="ARBA00022692"/>
    </source>
</evidence>
<keyword evidence="7 8" id="KW-0472">Membrane</keyword>
<feature type="transmembrane region" description="Helical" evidence="8">
    <location>
        <begin position="151"/>
        <end position="169"/>
    </location>
</feature>
<comment type="caution">
    <text evidence="9">The sequence shown here is derived from an EMBL/GenBank/DDBJ whole genome shotgun (WGS) entry which is preliminary data.</text>
</comment>
<evidence type="ECO:0000256" key="4">
    <source>
        <dbReference type="ARBA" id="ARBA00022475"/>
    </source>
</evidence>
<feature type="transmembrane region" description="Helical" evidence="8">
    <location>
        <begin position="127"/>
        <end position="144"/>
    </location>
</feature>
<comment type="subcellular location">
    <subcellularLocation>
        <location evidence="1">Cell membrane</location>
        <topology evidence="1">Multi-pass membrane protein</topology>
    </subcellularLocation>
</comment>
<accession>A0A497XMI4</accession>
<dbReference type="InterPro" id="IPR004776">
    <property type="entry name" value="Mem_transp_PIN-like"/>
</dbReference>
<evidence type="ECO:0000256" key="8">
    <source>
        <dbReference type="SAM" id="Phobius"/>
    </source>
</evidence>